<dbReference type="AlphaFoldDB" id="A0A1B9FU02"/>
<sequence>MASPQYLGPAGSQSSNPLTAFWKSQVVNPEHREGNINIARATVIFILGVAFVRSSLSSALVPVF</sequence>
<name>A0A1B9FU02_9TREE</name>
<protein>
    <submittedName>
        <fullName evidence="1">Uncharacterized protein</fullName>
    </submittedName>
</protein>
<gene>
    <name evidence="1" type="ORF">I302_07895</name>
</gene>
<accession>A0A1B9FU02</accession>
<dbReference type="GO" id="GO:0005742">
    <property type="term" value="C:mitochondrial outer membrane translocase complex"/>
    <property type="evidence" value="ECO:0007669"/>
    <property type="project" value="InterPro"/>
</dbReference>
<evidence type="ECO:0000313" key="1">
    <source>
        <dbReference type="EMBL" id="OCF22250.1"/>
    </source>
</evidence>
<reference evidence="1" key="2">
    <citation type="submission" date="2014-01" db="EMBL/GenBank/DDBJ databases">
        <title>Evolution of pathogenesis and genome organization in the Tremellales.</title>
        <authorList>
            <person name="Cuomo C."/>
            <person name="Litvintseva A."/>
            <person name="Heitman J."/>
            <person name="Chen Y."/>
            <person name="Sun S."/>
            <person name="Springer D."/>
            <person name="Dromer F."/>
            <person name="Young S."/>
            <person name="Zeng Q."/>
            <person name="Chapman S."/>
            <person name="Gujja S."/>
            <person name="Saif S."/>
            <person name="Birren B."/>
        </authorList>
    </citation>
    <scope>NUCLEOTIDE SEQUENCE</scope>
    <source>
        <strain evidence="1">CBS 10118</strain>
    </source>
</reference>
<dbReference type="GO" id="GO:0030150">
    <property type="term" value="P:protein import into mitochondrial matrix"/>
    <property type="evidence" value="ECO:0007669"/>
    <property type="project" value="InterPro"/>
</dbReference>
<reference evidence="1" key="1">
    <citation type="submission" date="2013-07" db="EMBL/GenBank/DDBJ databases">
        <title>The Genome Sequence of Cryptococcus bestiolae CBS10118.</title>
        <authorList>
            <consortium name="The Broad Institute Genome Sequencing Platform"/>
            <person name="Cuomo C."/>
            <person name="Litvintseva A."/>
            <person name="Chen Y."/>
            <person name="Heitman J."/>
            <person name="Sun S."/>
            <person name="Springer D."/>
            <person name="Dromer F."/>
            <person name="Young S.K."/>
            <person name="Zeng Q."/>
            <person name="Gargeya S."/>
            <person name="Fitzgerald M."/>
            <person name="Abouelleil A."/>
            <person name="Alvarado L."/>
            <person name="Berlin A.M."/>
            <person name="Chapman S.B."/>
            <person name="Dewar J."/>
            <person name="Goldberg J."/>
            <person name="Griggs A."/>
            <person name="Gujja S."/>
            <person name="Hansen M."/>
            <person name="Howarth C."/>
            <person name="Imamovic A."/>
            <person name="Larimer J."/>
            <person name="McCowan C."/>
            <person name="Murphy C."/>
            <person name="Pearson M."/>
            <person name="Priest M."/>
            <person name="Roberts A."/>
            <person name="Saif S."/>
            <person name="Shea T."/>
            <person name="Sykes S."/>
            <person name="Wortman J."/>
            <person name="Nusbaum C."/>
            <person name="Birren B."/>
        </authorList>
    </citation>
    <scope>NUCLEOTIDE SEQUENCE [LARGE SCALE GENOMIC DNA]</scope>
    <source>
        <strain evidence="1">CBS 10118</strain>
    </source>
</reference>
<dbReference type="InterPro" id="IPR020266">
    <property type="entry name" value="Tom6"/>
</dbReference>
<dbReference type="OrthoDB" id="5514856at2759"/>
<dbReference type="Pfam" id="PF17112">
    <property type="entry name" value="Tom6"/>
    <property type="match status" value="1"/>
</dbReference>
<organism evidence="1">
    <name type="scientific">Kwoniella bestiolae CBS 10118</name>
    <dbReference type="NCBI Taxonomy" id="1296100"/>
    <lineage>
        <taxon>Eukaryota</taxon>
        <taxon>Fungi</taxon>
        <taxon>Dikarya</taxon>
        <taxon>Basidiomycota</taxon>
        <taxon>Agaricomycotina</taxon>
        <taxon>Tremellomycetes</taxon>
        <taxon>Tremellales</taxon>
        <taxon>Cryptococcaceae</taxon>
        <taxon>Kwoniella</taxon>
    </lineage>
</organism>
<dbReference type="VEuPathDB" id="FungiDB:I302_07895"/>
<proteinExistence type="predicted"/>
<dbReference type="EMBL" id="KI894025">
    <property type="protein sequence ID" value="OCF22250.1"/>
    <property type="molecule type" value="Genomic_DNA"/>
</dbReference>